<evidence type="ECO:0000256" key="8">
    <source>
        <dbReference type="PIRNR" id="PIRNR006351"/>
    </source>
</evidence>
<dbReference type="GO" id="GO:0008982">
    <property type="term" value="F:protein-N(PI)-phosphohistidine-sugar phosphotransferase activity"/>
    <property type="evidence" value="ECO:0007669"/>
    <property type="project" value="UniProtKB-UniRule"/>
</dbReference>
<dbReference type="PANTHER" id="PTHR33989:SF10">
    <property type="entry name" value="PERMEASE IIC COMPONENT"/>
    <property type="match status" value="1"/>
</dbReference>
<name>A0A6A0BDU8_9LACT</name>
<dbReference type="GO" id="GO:1901264">
    <property type="term" value="P:carbohydrate derivative transport"/>
    <property type="evidence" value="ECO:0007669"/>
    <property type="project" value="TreeGrafter"/>
</dbReference>
<keyword evidence="4 8" id="KW-0762">Sugar transport</keyword>
<evidence type="ECO:0000256" key="1">
    <source>
        <dbReference type="ARBA" id="ARBA00004651"/>
    </source>
</evidence>
<dbReference type="PROSITE" id="PS51105">
    <property type="entry name" value="PTS_EIIC_TYPE_3"/>
    <property type="match status" value="1"/>
</dbReference>
<keyword evidence="5 9" id="KW-0812">Transmembrane</keyword>
<feature type="transmembrane region" description="Helical" evidence="9">
    <location>
        <begin position="111"/>
        <end position="130"/>
    </location>
</feature>
<protein>
    <recommendedName>
        <fullName evidence="8">Permease IIC component</fullName>
    </recommendedName>
</protein>
<evidence type="ECO:0000256" key="2">
    <source>
        <dbReference type="ARBA" id="ARBA00022448"/>
    </source>
</evidence>
<keyword evidence="12" id="KW-1185">Reference proteome</keyword>
<keyword evidence="2 8" id="KW-0813">Transport</keyword>
<sequence>MSTQTKEKKSFISKVNDYAQTVASEMHMRALRDGFVTSLPFLFIAGIMILINYVILAPDGFLLGKVVDAALLTTIQGFGARLINGSMNIFSVIVIVLISNSIAKSRKLPNAGLAISVALGAFFITLPMATKFSITELDNLVEVPGAIASSAFGTQTMLIAILCAMLATELYAKFLQSAKFKINMGSNVPEAVTESFNSLFPIAFTLIIFAAFTFFVHQISGQELQELINNTIQKPLLGLTTHPVGFLVLECIGILLFSVGIHPTGVTPFVDPILTLATNENAEAFAAHQAIPHIITTPFRDLYGHIGGTGQTLALVIVIFFLSRRKSNRTFGKMTLPTSIFNINEPIIFGFPIVFNPFMMIPFVLAPMVSLIIAYIATSLDLVSRIVVYVHWSTPPFLNAFFASGGDFRNVILQLVVLVISVFIYIPFLSLYENTMPVEDENGEVEVADDDFSDFADFT</sequence>
<accession>A0A6A0BDU8</accession>
<dbReference type="PANTHER" id="PTHR33989">
    <property type="match status" value="1"/>
</dbReference>
<dbReference type="AlphaFoldDB" id="A0A6A0BDU8"/>
<evidence type="ECO:0000256" key="5">
    <source>
        <dbReference type="ARBA" id="ARBA00022692"/>
    </source>
</evidence>
<dbReference type="GO" id="GO:0005886">
    <property type="term" value="C:plasma membrane"/>
    <property type="evidence" value="ECO:0007669"/>
    <property type="project" value="UniProtKB-SubCell"/>
</dbReference>
<feature type="domain" description="PTS EIIC type-3" evidence="10">
    <location>
        <begin position="11"/>
        <end position="428"/>
    </location>
</feature>
<dbReference type="RefSeq" id="WP_172208889.1">
    <property type="nucleotide sequence ID" value="NZ_BLLI01000033.1"/>
</dbReference>
<dbReference type="GO" id="GO:0009401">
    <property type="term" value="P:phosphoenolpyruvate-dependent sugar phosphotransferase system"/>
    <property type="evidence" value="ECO:0007669"/>
    <property type="project" value="InterPro"/>
</dbReference>
<dbReference type="EMBL" id="BLLI01000033">
    <property type="protein sequence ID" value="GFH42654.1"/>
    <property type="molecule type" value="Genomic_DNA"/>
</dbReference>
<dbReference type="PIRSF" id="PIRSF006351">
    <property type="entry name" value="PTS_EIIC-Cellobiose"/>
    <property type="match status" value="1"/>
</dbReference>
<evidence type="ECO:0000256" key="6">
    <source>
        <dbReference type="ARBA" id="ARBA00022989"/>
    </source>
</evidence>
<evidence type="ECO:0000256" key="3">
    <source>
        <dbReference type="ARBA" id="ARBA00022475"/>
    </source>
</evidence>
<feature type="transmembrane region" description="Helical" evidence="9">
    <location>
        <begin position="78"/>
        <end position="99"/>
    </location>
</feature>
<evidence type="ECO:0000256" key="9">
    <source>
        <dbReference type="SAM" id="Phobius"/>
    </source>
</evidence>
<reference evidence="11 12" key="1">
    <citation type="submission" date="2020-02" db="EMBL/GenBank/DDBJ databases">
        <title>Draft genome sequence of Lactococcus sp. Hs30E4-3.</title>
        <authorList>
            <person name="Noda S."/>
            <person name="Yuki M."/>
            <person name="Ohkuma M."/>
        </authorList>
    </citation>
    <scope>NUCLEOTIDE SEQUENCE [LARGE SCALE GENOMIC DNA]</scope>
    <source>
        <strain evidence="11 12">Hs30E4-3</strain>
    </source>
</reference>
<comment type="caution">
    <text evidence="11">The sequence shown here is derived from an EMBL/GenBank/DDBJ whole genome shotgun (WGS) entry which is preliminary data.</text>
</comment>
<evidence type="ECO:0000313" key="12">
    <source>
        <dbReference type="Proteomes" id="UP000480303"/>
    </source>
</evidence>
<proteinExistence type="predicted"/>
<feature type="transmembrane region" description="Helical" evidence="9">
    <location>
        <begin position="302"/>
        <end position="322"/>
    </location>
</feature>
<feature type="transmembrane region" description="Helical" evidence="9">
    <location>
        <begin position="198"/>
        <end position="216"/>
    </location>
</feature>
<keyword evidence="7 8" id="KW-0472">Membrane</keyword>
<keyword evidence="3 8" id="KW-1003">Cell membrane</keyword>
<dbReference type="InterPro" id="IPR004796">
    <property type="entry name" value="PTS_IIC_cello"/>
</dbReference>
<comment type="subcellular location">
    <subcellularLocation>
        <location evidence="1">Cell membrane</location>
        <topology evidence="1">Multi-pass membrane protein</topology>
    </subcellularLocation>
</comment>
<evidence type="ECO:0000313" key="11">
    <source>
        <dbReference type="EMBL" id="GFH42654.1"/>
    </source>
</evidence>
<organism evidence="11 12">
    <name type="scientific">Pseudolactococcus hodotermopsidis</name>
    <dbReference type="NCBI Taxonomy" id="2709157"/>
    <lineage>
        <taxon>Bacteria</taxon>
        <taxon>Bacillati</taxon>
        <taxon>Bacillota</taxon>
        <taxon>Bacilli</taxon>
        <taxon>Lactobacillales</taxon>
        <taxon>Streptococcaceae</taxon>
        <taxon>Pseudolactococcus</taxon>
    </lineage>
</organism>
<feature type="transmembrane region" description="Helical" evidence="9">
    <location>
        <begin position="411"/>
        <end position="432"/>
    </location>
</feature>
<feature type="transmembrane region" description="Helical" evidence="9">
    <location>
        <begin position="236"/>
        <end position="261"/>
    </location>
</feature>
<dbReference type="NCBIfam" id="TIGR00410">
    <property type="entry name" value="lacE"/>
    <property type="match status" value="1"/>
</dbReference>
<evidence type="ECO:0000256" key="7">
    <source>
        <dbReference type="ARBA" id="ARBA00023136"/>
    </source>
</evidence>
<feature type="transmembrane region" description="Helical" evidence="9">
    <location>
        <begin position="35"/>
        <end position="58"/>
    </location>
</feature>
<evidence type="ECO:0000256" key="4">
    <source>
        <dbReference type="ARBA" id="ARBA00022597"/>
    </source>
</evidence>
<comment type="function">
    <text evidence="8">The phosphoenolpyruvate-dependent sugar phosphotransferase system (PTS), a major carbohydrate active -transport system, catalyzes the phosphorylation of incoming sugar substrates concomitant with their translocation across the cell membrane.</text>
</comment>
<dbReference type="Pfam" id="PF02378">
    <property type="entry name" value="PTS_EIIC"/>
    <property type="match status" value="1"/>
</dbReference>
<gene>
    <name evidence="11" type="ORF">Hs30E_12050</name>
</gene>
<dbReference type="InterPro" id="IPR051088">
    <property type="entry name" value="PTS_Sugar-EIIC/EIIB"/>
</dbReference>
<dbReference type="InterPro" id="IPR004501">
    <property type="entry name" value="PTS_EIIC_3"/>
</dbReference>
<dbReference type="InterPro" id="IPR003352">
    <property type="entry name" value="PTS_EIIC"/>
</dbReference>
<dbReference type="Proteomes" id="UP000480303">
    <property type="component" value="Unassembled WGS sequence"/>
</dbReference>
<keyword evidence="6 9" id="KW-1133">Transmembrane helix</keyword>
<evidence type="ECO:0000259" key="10">
    <source>
        <dbReference type="PROSITE" id="PS51105"/>
    </source>
</evidence>